<dbReference type="GO" id="GO:0016209">
    <property type="term" value="F:antioxidant activity"/>
    <property type="evidence" value="ECO:0007669"/>
    <property type="project" value="InterPro"/>
</dbReference>
<dbReference type="GO" id="GO:0016491">
    <property type="term" value="F:oxidoreductase activity"/>
    <property type="evidence" value="ECO:0007669"/>
    <property type="project" value="InterPro"/>
</dbReference>
<accession>A0A3D9I5W4</accession>
<dbReference type="PANTHER" id="PTHR42852">
    <property type="entry name" value="THIOL:DISULFIDE INTERCHANGE PROTEIN DSBE"/>
    <property type="match status" value="1"/>
</dbReference>
<keyword evidence="2" id="KW-0812">Transmembrane</keyword>
<evidence type="ECO:0000256" key="1">
    <source>
        <dbReference type="ARBA" id="ARBA00023157"/>
    </source>
</evidence>
<dbReference type="OrthoDB" id="25753at2"/>
<reference evidence="4 5" key="1">
    <citation type="submission" date="2018-07" db="EMBL/GenBank/DDBJ databases">
        <title>Genomic Encyclopedia of Type Strains, Phase III (KMG-III): the genomes of soil and plant-associated and newly described type strains.</title>
        <authorList>
            <person name="Whitman W."/>
        </authorList>
    </citation>
    <scope>NUCLEOTIDE SEQUENCE [LARGE SCALE GENOMIC DNA]</scope>
    <source>
        <strain evidence="4 5">CECT 7287</strain>
    </source>
</reference>
<dbReference type="RefSeq" id="WP_116064764.1">
    <property type="nucleotide sequence ID" value="NZ_QRDZ01000037.1"/>
</dbReference>
<comment type="caution">
    <text evidence="4">The sequence shown here is derived from an EMBL/GenBank/DDBJ whole genome shotgun (WGS) entry which is preliminary data.</text>
</comment>
<feature type="transmembrane region" description="Helical" evidence="2">
    <location>
        <begin position="52"/>
        <end position="73"/>
    </location>
</feature>
<dbReference type="InterPro" id="IPR036249">
    <property type="entry name" value="Thioredoxin-like_sf"/>
</dbReference>
<dbReference type="Gene3D" id="3.40.30.10">
    <property type="entry name" value="Glutaredoxin"/>
    <property type="match status" value="1"/>
</dbReference>
<dbReference type="EMBL" id="QRDZ01000037">
    <property type="protein sequence ID" value="RED57040.1"/>
    <property type="molecule type" value="Genomic_DNA"/>
</dbReference>
<evidence type="ECO:0000259" key="3">
    <source>
        <dbReference type="PROSITE" id="PS51352"/>
    </source>
</evidence>
<evidence type="ECO:0000313" key="4">
    <source>
        <dbReference type="EMBL" id="RED57040.1"/>
    </source>
</evidence>
<keyword evidence="2" id="KW-0472">Membrane</keyword>
<dbReference type="AlphaFoldDB" id="A0A3D9I5W4"/>
<dbReference type="Proteomes" id="UP000256977">
    <property type="component" value="Unassembled WGS sequence"/>
</dbReference>
<dbReference type="Pfam" id="PF00578">
    <property type="entry name" value="AhpC-TSA"/>
    <property type="match status" value="1"/>
</dbReference>
<dbReference type="PROSITE" id="PS51352">
    <property type="entry name" value="THIOREDOXIN_2"/>
    <property type="match status" value="1"/>
</dbReference>
<keyword evidence="2" id="KW-1133">Transmembrane helix</keyword>
<sequence>MTLPNLQLGSTVLNIELLVYLLAGIVGVYAVRYRQRRHPERERQTGDAWNAVFLWLLVWKGSLFLFDPAGVIAQPMSLLFFSGGTWGIGLASVVALAYLFLRNYRRVGNREAVKLAASWGAVMLVATMVGYTALSPIQSKGGVRIDQAAPDFELTDLNGEAVRLSDFQGRTVVLNFWATWCRVCMAEMPHVEKFYQEHKDSDVVVLSVNATTQESNPGLVKEYADKRELSFPIVMDDRGEALGSYGVTAYPTTYVINPSGIVKGRYLGAFSYENMKRAVKNAD</sequence>
<name>A0A3D9I5W4_9BACL</name>
<dbReference type="PANTHER" id="PTHR42852:SF17">
    <property type="entry name" value="THIOREDOXIN-LIKE PROTEIN HI_1115"/>
    <property type="match status" value="1"/>
</dbReference>
<feature type="transmembrane region" description="Helical" evidence="2">
    <location>
        <begin position="113"/>
        <end position="134"/>
    </location>
</feature>
<evidence type="ECO:0000313" key="5">
    <source>
        <dbReference type="Proteomes" id="UP000256977"/>
    </source>
</evidence>
<feature type="transmembrane region" description="Helical" evidence="2">
    <location>
        <begin position="79"/>
        <end position="101"/>
    </location>
</feature>
<feature type="transmembrane region" description="Helical" evidence="2">
    <location>
        <begin position="12"/>
        <end position="31"/>
    </location>
</feature>
<gene>
    <name evidence="4" type="ORF">DFP98_13732</name>
</gene>
<protein>
    <submittedName>
        <fullName evidence="4">Peroxiredoxin</fullName>
    </submittedName>
</protein>
<dbReference type="SUPFAM" id="SSF52833">
    <property type="entry name" value="Thioredoxin-like"/>
    <property type="match status" value="1"/>
</dbReference>
<dbReference type="InterPro" id="IPR000866">
    <property type="entry name" value="AhpC/TSA"/>
</dbReference>
<keyword evidence="1" id="KW-1015">Disulfide bond</keyword>
<dbReference type="CDD" id="cd02966">
    <property type="entry name" value="TlpA_like_family"/>
    <property type="match status" value="1"/>
</dbReference>
<proteinExistence type="predicted"/>
<organism evidence="4 5">
    <name type="scientific">Cohnella phaseoli</name>
    <dbReference type="NCBI Taxonomy" id="456490"/>
    <lineage>
        <taxon>Bacteria</taxon>
        <taxon>Bacillati</taxon>
        <taxon>Bacillota</taxon>
        <taxon>Bacilli</taxon>
        <taxon>Bacillales</taxon>
        <taxon>Paenibacillaceae</taxon>
        <taxon>Cohnella</taxon>
    </lineage>
</organism>
<evidence type="ECO:0000256" key="2">
    <source>
        <dbReference type="SAM" id="Phobius"/>
    </source>
</evidence>
<dbReference type="InterPro" id="IPR050553">
    <property type="entry name" value="Thioredoxin_ResA/DsbE_sf"/>
</dbReference>
<feature type="domain" description="Thioredoxin" evidence="3">
    <location>
        <begin position="143"/>
        <end position="283"/>
    </location>
</feature>
<keyword evidence="5" id="KW-1185">Reference proteome</keyword>
<dbReference type="InterPro" id="IPR013766">
    <property type="entry name" value="Thioredoxin_domain"/>
</dbReference>